<comment type="caution">
    <text evidence="1">The sequence shown here is derived from an EMBL/GenBank/DDBJ whole genome shotgun (WGS) entry which is preliminary data.</text>
</comment>
<accession>A0A4Q8LFJ4</accession>
<organism evidence="1 2">
    <name type="scientific">Pseudoxanthomonas winnipegensis</name>
    <dbReference type="NCBI Taxonomy" id="2480810"/>
    <lineage>
        <taxon>Bacteria</taxon>
        <taxon>Pseudomonadati</taxon>
        <taxon>Pseudomonadota</taxon>
        <taxon>Gammaproteobacteria</taxon>
        <taxon>Lysobacterales</taxon>
        <taxon>Lysobacteraceae</taxon>
        <taxon>Pseudoxanthomonas</taxon>
    </lineage>
</organism>
<dbReference type="RefSeq" id="WP_130519361.1">
    <property type="nucleotide sequence ID" value="NZ_SHMB01000005.1"/>
</dbReference>
<reference evidence="1 2" key="1">
    <citation type="submission" date="2019-02" db="EMBL/GenBank/DDBJ databases">
        <title>WGS of Pseudoxanthomonas species novum from clinical isolates.</title>
        <authorList>
            <person name="Bernier A.-M."/>
            <person name="Bernard K."/>
            <person name="Vachon A."/>
        </authorList>
    </citation>
    <scope>NUCLEOTIDE SEQUENCE [LARGE SCALE GENOMIC DNA]</scope>
    <source>
        <strain evidence="1 2">NML171202</strain>
    </source>
</reference>
<dbReference type="EMBL" id="SHMB01000005">
    <property type="protein sequence ID" value="TAA27643.1"/>
    <property type="molecule type" value="Genomic_DNA"/>
</dbReference>
<dbReference type="AlphaFoldDB" id="A0A4Q8LFJ4"/>
<proteinExistence type="predicted"/>
<gene>
    <name evidence="1" type="ORF">EA661_12870</name>
</gene>
<protein>
    <submittedName>
        <fullName evidence="1">Uncharacterized protein</fullName>
    </submittedName>
</protein>
<evidence type="ECO:0000313" key="1">
    <source>
        <dbReference type="EMBL" id="TAA27643.1"/>
    </source>
</evidence>
<dbReference type="Proteomes" id="UP000291286">
    <property type="component" value="Unassembled WGS sequence"/>
</dbReference>
<evidence type="ECO:0000313" key="2">
    <source>
        <dbReference type="Proteomes" id="UP000291286"/>
    </source>
</evidence>
<name>A0A4Q8LFJ4_9GAMM</name>
<sequence>MNLDPNNAIARVDTSRILMALPFRPYGDIRYYINAIALQPAGDDGVLVMATDGYAAICLRDIGGRADRPMLIPVGKEQKAALKRGTHLLVSPEGMTWISDDSGFPLWVSTVPLIEGKFPDLRSVAGDVESYRPGLVGGFNPNLLDQVRQAHAYGPKPSAVRFFHRPENAALTLFTLDGSGFGLVMGMTDDVVSSSPSGIPAYFRSQAAEAST</sequence>